<comment type="similarity">
    <text evidence="1 5">Belongs to the 5-formyltetrahydrofolate cyclo-ligase family.</text>
</comment>
<gene>
    <name evidence="6" type="ORF">HLUCCX10_13375</name>
</gene>
<comment type="catalytic activity">
    <reaction evidence="5">
        <text>(6S)-5-formyl-5,6,7,8-tetrahydrofolate + ATP = (6R)-5,10-methenyltetrahydrofolate + ADP + phosphate</text>
        <dbReference type="Rhea" id="RHEA:10488"/>
        <dbReference type="ChEBI" id="CHEBI:30616"/>
        <dbReference type="ChEBI" id="CHEBI:43474"/>
        <dbReference type="ChEBI" id="CHEBI:57455"/>
        <dbReference type="ChEBI" id="CHEBI:57457"/>
        <dbReference type="ChEBI" id="CHEBI:456216"/>
        <dbReference type="EC" id="6.3.3.2"/>
    </reaction>
</comment>
<dbReference type="PIRSF" id="PIRSF006806">
    <property type="entry name" value="FTHF_cligase"/>
    <property type="match status" value="1"/>
</dbReference>
<proteinExistence type="inferred from homology"/>
<dbReference type="GO" id="GO:0035999">
    <property type="term" value="P:tetrahydrofolate interconversion"/>
    <property type="evidence" value="ECO:0007669"/>
    <property type="project" value="TreeGrafter"/>
</dbReference>
<dbReference type="Gene3D" id="3.40.50.10420">
    <property type="entry name" value="NagB/RpiA/CoA transferase-like"/>
    <property type="match status" value="1"/>
</dbReference>
<dbReference type="NCBIfam" id="TIGR02727">
    <property type="entry name" value="MTHFS_bact"/>
    <property type="match status" value="1"/>
</dbReference>
<evidence type="ECO:0000256" key="4">
    <source>
        <dbReference type="PIRSR" id="PIRSR006806-1"/>
    </source>
</evidence>
<feature type="binding site" evidence="4">
    <location>
        <begin position="136"/>
        <end position="144"/>
    </location>
    <ligand>
        <name>ATP</name>
        <dbReference type="ChEBI" id="CHEBI:30616"/>
    </ligand>
</feature>
<evidence type="ECO:0000256" key="2">
    <source>
        <dbReference type="ARBA" id="ARBA00022741"/>
    </source>
</evidence>
<dbReference type="STRING" id="1305737.GCA_000526355_03218"/>
<keyword evidence="5" id="KW-0460">Magnesium</keyword>
<dbReference type="InterPro" id="IPR024185">
    <property type="entry name" value="FTHF_cligase-like_sf"/>
</dbReference>
<keyword evidence="6" id="KW-0436">Ligase</keyword>
<dbReference type="eggNOG" id="COG0212">
    <property type="taxonomic scope" value="Bacteria"/>
</dbReference>
<dbReference type="InterPro" id="IPR037171">
    <property type="entry name" value="NagB/RpiA_transferase-like"/>
</dbReference>
<evidence type="ECO:0000256" key="3">
    <source>
        <dbReference type="ARBA" id="ARBA00022840"/>
    </source>
</evidence>
<keyword evidence="2 4" id="KW-0547">Nucleotide-binding</keyword>
<feature type="binding site" evidence="4">
    <location>
        <begin position="5"/>
        <end position="9"/>
    </location>
    <ligand>
        <name>ATP</name>
        <dbReference type="ChEBI" id="CHEBI:30616"/>
    </ligand>
</feature>
<evidence type="ECO:0000256" key="5">
    <source>
        <dbReference type="RuleBase" id="RU361279"/>
    </source>
</evidence>
<dbReference type="PANTHER" id="PTHR23407">
    <property type="entry name" value="ATPASE INHIBITOR/5-FORMYLTETRAHYDROFOLATE CYCLO-LIGASE"/>
    <property type="match status" value="1"/>
</dbReference>
<dbReference type="GO" id="GO:0005524">
    <property type="term" value="F:ATP binding"/>
    <property type="evidence" value="ECO:0007669"/>
    <property type="project" value="UniProtKB-KW"/>
</dbReference>
<feature type="binding site" evidence="4">
    <location>
        <position position="52"/>
    </location>
    <ligand>
        <name>substrate</name>
    </ligand>
</feature>
<dbReference type="GO" id="GO:0046872">
    <property type="term" value="F:metal ion binding"/>
    <property type="evidence" value="ECO:0007669"/>
    <property type="project" value="UniProtKB-KW"/>
</dbReference>
<dbReference type="EC" id="6.3.3.2" evidence="5"/>
<dbReference type="AlphaFoldDB" id="A0A0P7XCZ0"/>
<dbReference type="SUPFAM" id="SSF100950">
    <property type="entry name" value="NagB/RpiA/CoA transferase-like"/>
    <property type="match status" value="1"/>
</dbReference>
<dbReference type="EMBL" id="LJXT01000094">
    <property type="protein sequence ID" value="KPQ13327.1"/>
    <property type="molecule type" value="Genomic_DNA"/>
</dbReference>
<evidence type="ECO:0000256" key="1">
    <source>
        <dbReference type="ARBA" id="ARBA00010638"/>
    </source>
</evidence>
<dbReference type="OrthoDB" id="9801938at2"/>
<feature type="binding site" evidence="4">
    <location>
        <position position="59"/>
    </location>
    <ligand>
        <name>substrate</name>
    </ligand>
</feature>
<dbReference type="GO" id="GO:0030272">
    <property type="term" value="F:5-formyltetrahydrofolate cyclo-ligase activity"/>
    <property type="evidence" value="ECO:0007669"/>
    <property type="project" value="UniProtKB-EC"/>
</dbReference>
<dbReference type="PATRIC" id="fig|1305737.6.peg.3392"/>
<dbReference type="InterPro" id="IPR002698">
    <property type="entry name" value="FTHF_cligase"/>
</dbReference>
<keyword evidence="5" id="KW-0479">Metal-binding</keyword>
<evidence type="ECO:0000313" key="7">
    <source>
        <dbReference type="Proteomes" id="UP000050421"/>
    </source>
</evidence>
<evidence type="ECO:0000313" key="6">
    <source>
        <dbReference type="EMBL" id="KPQ13327.1"/>
    </source>
</evidence>
<dbReference type="Proteomes" id="UP000050421">
    <property type="component" value="Unassembled WGS sequence"/>
</dbReference>
<keyword evidence="3 4" id="KW-0067">ATP-binding</keyword>
<dbReference type="GO" id="GO:0009396">
    <property type="term" value="P:folic acid-containing compound biosynthetic process"/>
    <property type="evidence" value="ECO:0007669"/>
    <property type="project" value="TreeGrafter"/>
</dbReference>
<organism evidence="6 7">
    <name type="scientific">Algoriphagus marincola HL-49</name>
    <dbReference type="NCBI Taxonomy" id="1305737"/>
    <lineage>
        <taxon>Bacteria</taxon>
        <taxon>Pseudomonadati</taxon>
        <taxon>Bacteroidota</taxon>
        <taxon>Cytophagia</taxon>
        <taxon>Cytophagales</taxon>
        <taxon>Cyclobacteriaceae</taxon>
        <taxon>Algoriphagus</taxon>
    </lineage>
</organism>
<protein>
    <recommendedName>
        <fullName evidence="5">5-formyltetrahydrofolate cyclo-ligase</fullName>
        <ecNumber evidence="5">6.3.3.2</ecNumber>
    </recommendedName>
</protein>
<comment type="cofactor">
    <cofactor evidence="5">
        <name>Mg(2+)</name>
        <dbReference type="ChEBI" id="CHEBI:18420"/>
    </cofactor>
</comment>
<accession>A0A0P7XCZ0</accession>
<reference evidence="6 7" key="1">
    <citation type="submission" date="2015-09" db="EMBL/GenBank/DDBJ databases">
        <title>Identification and resolution of microdiversity through metagenomic sequencing of parallel consortia.</title>
        <authorList>
            <person name="Nelson W.C."/>
            <person name="Romine M.F."/>
            <person name="Lindemann S.R."/>
        </authorList>
    </citation>
    <scope>NUCLEOTIDE SEQUENCE [LARGE SCALE GENOMIC DNA]</scope>
    <source>
        <strain evidence="6">HL-49</strain>
    </source>
</reference>
<dbReference type="Pfam" id="PF01812">
    <property type="entry name" value="5-FTHF_cyc-lig"/>
    <property type="match status" value="1"/>
</dbReference>
<dbReference type="PANTHER" id="PTHR23407:SF1">
    <property type="entry name" value="5-FORMYLTETRAHYDROFOLATE CYCLO-LIGASE"/>
    <property type="match status" value="1"/>
</dbReference>
<comment type="caution">
    <text evidence="6">The sequence shown here is derived from an EMBL/GenBank/DDBJ whole genome shotgun (WGS) entry which is preliminary data.</text>
</comment>
<name>A0A0P7XCZ0_9BACT</name>
<sequence>MIPAKEYIREKYKKKRAVLSDQDKMDLDHKILARAIDWLKSGDFPKKAHLFLPIGKQKEVDTFPLLEWFWENGWDVYSSKISSKSLDMETIFLEPNTSFTTSTWGIPFPNHYQEVEVQEFSLIFLPLLAYDRSGYRIGFGKGYYDKFLAGIDFDPVKVGLSYFTPEPSLPYECHDIPLDFCITPEKIFTF</sequence>